<dbReference type="Gene3D" id="1.20.810.10">
    <property type="entry name" value="Cytochrome Bc1 Complex, Chain C"/>
    <property type="match status" value="1"/>
</dbReference>
<evidence type="ECO:0000259" key="17">
    <source>
        <dbReference type="PROSITE" id="PS51002"/>
    </source>
</evidence>
<keyword evidence="14 16" id="KW-0472">Membrane</keyword>
<dbReference type="NCBIfam" id="TIGR01156">
    <property type="entry name" value="cytb6_f_IV"/>
    <property type="match status" value="1"/>
</dbReference>
<keyword evidence="10" id="KW-0249">Electron transport</keyword>
<dbReference type="PROSITE" id="PS51002">
    <property type="entry name" value="CYTB_NTER"/>
    <property type="match status" value="1"/>
</dbReference>
<dbReference type="GO" id="GO:0009767">
    <property type="term" value="P:photosynthetic electron transport chain"/>
    <property type="evidence" value="ECO:0007669"/>
    <property type="project" value="InterPro"/>
</dbReference>
<dbReference type="InterPro" id="IPR005870">
    <property type="entry name" value="Cyt_b6/f_cplx_suIV"/>
</dbReference>
<dbReference type="GO" id="GO:0009055">
    <property type="term" value="F:electron transfer activity"/>
    <property type="evidence" value="ECO:0007669"/>
    <property type="project" value="InterPro"/>
</dbReference>
<evidence type="ECO:0000259" key="18">
    <source>
        <dbReference type="PROSITE" id="PS51003"/>
    </source>
</evidence>
<keyword evidence="12" id="KW-0408">Iron</keyword>
<dbReference type="EMBL" id="JAMQYH010000425">
    <property type="protein sequence ID" value="KAJ1682944.1"/>
    <property type="molecule type" value="Genomic_DNA"/>
</dbReference>
<sequence>MTFYYRPTVTEAFSSVQYIMTEANFGWLIRSVHRWSASGFKKPRELTWVTGVVLAVLTASFGVTGYSLPWDQIGYWAVKIVTGVPEAIPVIGSPLEELLRGSASVGQSTLTRLAVLEPSMIGEPADPFATPLEILPEWYFFPVFQILRTVPNKLLGVLLMVSVPLGLLTVPFLENVNKFQNPFRRPVATTVFLIGTIVALWLGIGATLPIDKSLTLGLF</sequence>
<keyword evidence="4" id="KW-0602">Photosynthesis</keyword>
<evidence type="ECO:0000256" key="8">
    <source>
        <dbReference type="ARBA" id="ARBA00022723"/>
    </source>
</evidence>
<dbReference type="Pfam" id="PF00032">
    <property type="entry name" value="Cytochrom_B_C"/>
    <property type="match status" value="1"/>
</dbReference>
<dbReference type="CDD" id="cd00290">
    <property type="entry name" value="cytochrome_b_C"/>
    <property type="match status" value="1"/>
</dbReference>
<dbReference type="GO" id="GO:0046872">
    <property type="term" value="F:metal ion binding"/>
    <property type="evidence" value="ECO:0007669"/>
    <property type="project" value="UniProtKB-KW"/>
</dbReference>
<name>A0A9P9Z5Y1_9POAL</name>
<evidence type="ECO:0000256" key="1">
    <source>
        <dbReference type="ARBA" id="ARBA00004448"/>
    </source>
</evidence>
<evidence type="ECO:0000256" key="4">
    <source>
        <dbReference type="ARBA" id="ARBA00022531"/>
    </source>
</evidence>
<keyword evidence="7 16" id="KW-0812">Transmembrane</keyword>
<dbReference type="SUPFAM" id="SSF81648">
    <property type="entry name" value="a domain/subunit of cytochrome bc1 complex (Ubiquinol-cytochrome c reductase)"/>
    <property type="match status" value="1"/>
</dbReference>
<dbReference type="PANTHER" id="PTHR19271:SF40">
    <property type="entry name" value="CYTOCHROME B"/>
    <property type="match status" value="1"/>
</dbReference>
<dbReference type="InterPro" id="IPR005797">
    <property type="entry name" value="Cyt_b/b6_N"/>
</dbReference>
<keyword evidence="11 16" id="KW-1133">Transmembrane helix</keyword>
<dbReference type="InterPro" id="IPR048260">
    <property type="entry name" value="Cytochrome_b_C_euk/bac"/>
</dbReference>
<proteinExistence type="predicted"/>
<dbReference type="PROSITE" id="PS51003">
    <property type="entry name" value="CYTB_CTER"/>
    <property type="match status" value="1"/>
</dbReference>
<dbReference type="InterPro" id="IPR048259">
    <property type="entry name" value="Cytochrome_b_N_euk/bac"/>
</dbReference>
<feature type="transmembrane region" description="Helical" evidence="16">
    <location>
        <begin position="186"/>
        <end position="210"/>
    </location>
</feature>
<evidence type="ECO:0000256" key="7">
    <source>
        <dbReference type="ARBA" id="ARBA00022692"/>
    </source>
</evidence>
<evidence type="ECO:0000256" key="6">
    <source>
        <dbReference type="ARBA" id="ARBA00022660"/>
    </source>
</evidence>
<accession>A0A9P9Z5Y1</accession>
<dbReference type="InterPro" id="IPR016174">
    <property type="entry name" value="Di-haem_cyt_TM"/>
</dbReference>
<evidence type="ECO:0000256" key="14">
    <source>
        <dbReference type="ARBA" id="ARBA00023136"/>
    </source>
</evidence>
<keyword evidence="8" id="KW-0479">Metal-binding</keyword>
<comment type="subunit">
    <text evidence="15">The 4 large subunits of the cytochrome b6-f complex are cytochrome b6, subunit IV (17 kDa polypeptide, PetD), cytochrome f and the Rieske protein, while the 4 small subunits are PetG, PetL, PetM and PetN. The complex functions as a dimer.</text>
</comment>
<evidence type="ECO:0000256" key="13">
    <source>
        <dbReference type="ARBA" id="ARBA00023128"/>
    </source>
</evidence>
<feature type="transmembrane region" description="Helical" evidence="16">
    <location>
        <begin position="154"/>
        <end position="174"/>
    </location>
</feature>
<keyword evidence="6" id="KW-0679">Respiratory chain</keyword>
<dbReference type="GO" id="GO:0022904">
    <property type="term" value="P:respiratory electron transport chain"/>
    <property type="evidence" value="ECO:0007669"/>
    <property type="project" value="InterPro"/>
</dbReference>
<feature type="domain" description="Cytochrome b/b6 C-terminal region profile" evidence="18">
    <location>
        <begin position="124"/>
        <end position="219"/>
    </location>
</feature>
<keyword evidence="20" id="KW-1185">Reference proteome</keyword>
<evidence type="ECO:0000313" key="20">
    <source>
        <dbReference type="Proteomes" id="UP001151287"/>
    </source>
</evidence>
<dbReference type="SUPFAM" id="SSF81342">
    <property type="entry name" value="Transmembrane di-heme cytochromes"/>
    <property type="match status" value="1"/>
</dbReference>
<dbReference type="Proteomes" id="UP001151287">
    <property type="component" value="Unassembled WGS sequence"/>
</dbReference>
<dbReference type="OrthoDB" id="726321at2759"/>
<evidence type="ECO:0000256" key="2">
    <source>
        <dbReference type="ARBA" id="ARBA00013531"/>
    </source>
</evidence>
<evidence type="ECO:0000256" key="10">
    <source>
        <dbReference type="ARBA" id="ARBA00022982"/>
    </source>
</evidence>
<evidence type="ECO:0000256" key="15">
    <source>
        <dbReference type="ARBA" id="ARBA00025834"/>
    </source>
</evidence>
<evidence type="ECO:0000256" key="16">
    <source>
        <dbReference type="SAM" id="Phobius"/>
    </source>
</evidence>
<dbReference type="GO" id="GO:0005743">
    <property type="term" value="C:mitochondrial inner membrane"/>
    <property type="evidence" value="ECO:0007669"/>
    <property type="project" value="UniProtKB-SubCell"/>
</dbReference>
<evidence type="ECO:0000256" key="5">
    <source>
        <dbReference type="ARBA" id="ARBA00022617"/>
    </source>
</evidence>
<keyword evidence="3" id="KW-0813">Transport</keyword>
<keyword evidence="5" id="KW-0349">Heme</keyword>
<gene>
    <name evidence="19" type="ORF">LUZ63_021832</name>
</gene>
<reference evidence="19" key="1">
    <citation type="journal article" date="2022" name="Cell">
        <title>Repeat-based holocentromeres influence genome architecture and karyotype evolution.</title>
        <authorList>
            <person name="Hofstatter P.G."/>
            <person name="Thangavel G."/>
            <person name="Lux T."/>
            <person name="Neumann P."/>
            <person name="Vondrak T."/>
            <person name="Novak P."/>
            <person name="Zhang M."/>
            <person name="Costa L."/>
            <person name="Castellani M."/>
            <person name="Scott A."/>
            <person name="Toegelov H."/>
            <person name="Fuchs J."/>
            <person name="Mata-Sucre Y."/>
            <person name="Dias Y."/>
            <person name="Vanzela A.L.L."/>
            <person name="Huettel B."/>
            <person name="Almeida C.C.S."/>
            <person name="Simkova H."/>
            <person name="Souza G."/>
            <person name="Pedrosa-Harand A."/>
            <person name="Macas J."/>
            <person name="Mayer K.F.X."/>
            <person name="Houben A."/>
            <person name="Marques A."/>
        </authorList>
    </citation>
    <scope>NUCLEOTIDE SEQUENCE</scope>
    <source>
        <strain evidence="19">RhyBre1mFocal</strain>
    </source>
</reference>
<dbReference type="GO" id="GO:0016491">
    <property type="term" value="F:oxidoreductase activity"/>
    <property type="evidence" value="ECO:0007669"/>
    <property type="project" value="UniProtKB-UniRule"/>
</dbReference>
<dbReference type="InterPro" id="IPR036150">
    <property type="entry name" value="Cyt_b/b6_C_sf"/>
</dbReference>
<organism evidence="19 20">
    <name type="scientific">Rhynchospora breviuscula</name>
    <dbReference type="NCBI Taxonomy" id="2022672"/>
    <lineage>
        <taxon>Eukaryota</taxon>
        <taxon>Viridiplantae</taxon>
        <taxon>Streptophyta</taxon>
        <taxon>Embryophyta</taxon>
        <taxon>Tracheophyta</taxon>
        <taxon>Spermatophyta</taxon>
        <taxon>Magnoliopsida</taxon>
        <taxon>Liliopsida</taxon>
        <taxon>Poales</taxon>
        <taxon>Cyperaceae</taxon>
        <taxon>Cyperoideae</taxon>
        <taxon>Rhynchosporeae</taxon>
        <taxon>Rhynchospora</taxon>
    </lineage>
</organism>
<protein>
    <recommendedName>
        <fullName evidence="2">Cytochrome b</fullName>
    </recommendedName>
</protein>
<dbReference type="AlphaFoldDB" id="A0A9P9Z5Y1"/>
<evidence type="ECO:0000256" key="9">
    <source>
        <dbReference type="ARBA" id="ARBA00022792"/>
    </source>
</evidence>
<dbReference type="PANTHER" id="PTHR19271">
    <property type="entry name" value="CYTOCHROME B"/>
    <property type="match status" value="1"/>
</dbReference>
<evidence type="ECO:0000256" key="3">
    <source>
        <dbReference type="ARBA" id="ARBA00022448"/>
    </source>
</evidence>
<feature type="domain" description="Cytochrome b/b6 N-terminal region profile" evidence="17">
    <location>
        <begin position="1"/>
        <end position="152"/>
    </location>
</feature>
<dbReference type="InterPro" id="IPR005798">
    <property type="entry name" value="Cyt_b/b6_C"/>
</dbReference>
<keyword evidence="9" id="KW-0999">Mitochondrion inner membrane</keyword>
<dbReference type="CDD" id="cd00284">
    <property type="entry name" value="Cytochrome_b_N"/>
    <property type="match status" value="1"/>
</dbReference>
<dbReference type="Gene3D" id="1.10.287.980">
    <property type="entry name" value="plastocyanin oxidoreductase"/>
    <property type="match status" value="1"/>
</dbReference>
<dbReference type="GO" id="GO:0042651">
    <property type="term" value="C:thylakoid membrane"/>
    <property type="evidence" value="ECO:0007669"/>
    <property type="project" value="InterPro"/>
</dbReference>
<dbReference type="FunFam" id="1.10.287.980:FF:000001">
    <property type="entry name" value="Cytochrome b6-f complex subunit 4"/>
    <property type="match status" value="1"/>
</dbReference>
<comment type="caution">
    <text evidence="19">The sequence shown here is derived from an EMBL/GenBank/DDBJ whole genome shotgun (WGS) entry which is preliminary data.</text>
</comment>
<evidence type="ECO:0000256" key="11">
    <source>
        <dbReference type="ARBA" id="ARBA00022989"/>
    </source>
</evidence>
<feature type="transmembrane region" description="Helical" evidence="16">
    <location>
        <begin position="46"/>
        <end position="68"/>
    </location>
</feature>
<dbReference type="Pfam" id="PF00033">
    <property type="entry name" value="Cytochrome_B"/>
    <property type="match status" value="2"/>
</dbReference>
<keyword evidence="13" id="KW-0496">Mitochondrion</keyword>
<comment type="subcellular location">
    <subcellularLocation>
        <location evidence="1">Mitochondrion inner membrane</location>
        <topology evidence="1">Multi-pass membrane protein</topology>
    </subcellularLocation>
</comment>
<dbReference type="InterPro" id="IPR027387">
    <property type="entry name" value="Cytb/b6-like_sf"/>
</dbReference>
<evidence type="ECO:0000256" key="12">
    <source>
        <dbReference type="ARBA" id="ARBA00023004"/>
    </source>
</evidence>
<evidence type="ECO:0000313" key="19">
    <source>
        <dbReference type="EMBL" id="KAJ1682944.1"/>
    </source>
</evidence>